<dbReference type="GO" id="GO:0005886">
    <property type="term" value="C:plasma membrane"/>
    <property type="evidence" value="ECO:0007669"/>
    <property type="project" value="TreeGrafter"/>
</dbReference>
<dbReference type="VEuPathDB" id="CryptoDB:Cvel_26372"/>
<evidence type="ECO:0000256" key="3">
    <source>
        <dbReference type="ARBA" id="ARBA00022989"/>
    </source>
</evidence>
<evidence type="ECO:0000256" key="5">
    <source>
        <dbReference type="ARBA" id="ARBA00023136"/>
    </source>
</evidence>
<dbReference type="InterPro" id="IPR013130">
    <property type="entry name" value="Fe3_Rdtase_TM_dom"/>
</dbReference>
<evidence type="ECO:0000259" key="8">
    <source>
        <dbReference type="PROSITE" id="PS50255"/>
    </source>
</evidence>
<comment type="subcellular location">
    <subcellularLocation>
        <location evidence="1">Membrane</location>
        <topology evidence="1">Multi-pass membrane protein</topology>
    </subcellularLocation>
</comment>
<dbReference type="Pfam" id="PF08030">
    <property type="entry name" value="NAD_binding_6"/>
    <property type="match status" value="1"/>
</dbReference>
<keyword evidence="3 6" id="KW-1133">Transmembrane helix</keyword>
<dbReference type="GO" id="GO:0016491">
    <property type="term" value="F:oxidoreductase activity"/>
    <property type="evidence" value="ECO:0007669"/>
    <property type="project" value="UniProtKB-KW"/>
</dbReference>
<organism evidence="9">
    <name type="scientific">Chromera velia CCMP2878</name>
    <dbReference type="NCBI Taxonomy" id="1169474"/>
    <lineage>
        <taxon>Eukaryota</taxon>
        <taxon>Sar</taxon>
        <taxon>Alveolata</taxon>
        <taxon>Colpodellida</taxon>
        <taxon>Chromeraceae</taxon>
        <taxon>Chromera</taxon>
    </lineage>
</organism>
<gene>
    <name evidence="9" type="ORF">Cvel_26372</name>
</gene>
<dbReference type="InterPro" id="IPR050369">
    <property type="entry name" value="RBOH/FRE"/>
</dbReference>
<feature type="transmembrane region" description="Helical" evidence="6">
    <location>
        <begin position="309"/>
        <end position="328"/>
    </location>
</feature>
<dbReference type="Pfam" id="PF00173">
    <property type="entry name" value="Cyt-b5"/>
    <property type="match status" value="1"/>
</dbReference>
<feature type="transmembrane region" description="Helical" evidence="6">
    <location>
        <begin position="213"/>
        <end position="236"/>
    </location>
</feature>
<feature type="signal peptide" evidence="7">
    <location>
        <begin position="1"/>
        <end position="19"/>
    </location>
</feature>
<dbReference type="EMBL" id="CDMZ01002337">
    <property type="protein sequence ID" value="CEM41920.1"/>
    <property type="molecule type" value="Genomic_DNA"/>
</dbReference>
<evidence type="ECO:0000256" key="2">
    <source>
        <dbReference type="ARBA" id="ARBA00022692"/>
    </source>
</evidence>
<dbReference type="PhylomeDB" id="A0A0G4HD34"/>
<evidence type="ECO:0000256" key="1">
    <source>
        <dbReference type="ARBA" id="ARBA00004141"/>
    </source>
</evidence>
<keyword evidence="4" id="KW-0560">Oxidoreductase</keyword>
<evidence type="ECO:0000256" key="4">
    <source>
        <dbReference type="ARBA" id="ARBA00023002"/>
    </source>
</evidence>
<keyword evidence="2 6" id="KW-0812">Transmembrane</keyword>
<evidence type="ECO:0000313" key="9">
    <source>
        <dbReference type="EMBL" id="CEM41920.1"/>
    </source>
</evidence>
<feature type="transmembrane region" description="Helical" evidence="6">
    <location>
        <begin position="118"/>
        <end position="140"/>
    </location>
</feature>
<keyword evidence="5 6" id="KW-0472">Membrane</keyword>
<evidence type="ECO:0000256" key="7">
    <source>
        <dbReference type="SAM" id="SignalP"/>
    </source>
</evidence>
<sequence length="648" mass="70342">MRCLAVVALVVSMRTVAHASGDAPQRQLGSISFSEISKHNSASDCWSCITGTVYDLTGYINAHEGGGPVIEFMCGSDGTATLLKAHSTAELGDVAGAAVGTCADYTAEAGLQANILDVAAFGVFIILPILLTFLFINVGSIRFQDVFLRRPIAAPMKGFMGETFNGMVEMSWGVLTLILLYLVATALFIYFWVQYMQTYYPAIYVYPAAFGRVAIYAISLAGMTGTRRVTFTWWLLRLPYEKALKLHYVIGIVAAYLAIAHAVQYLLVFGPGLPGSTAATGWGLLVATGVVYLFTLTSIRIRWYGVFRITHFIAPLILIASIFHIILLKSEGGGIYSGLLGAVGFTALASGLWLFDKIWTTIDTFKCPVTVVQGPLVLPSDGGDQYLSVTVKKPKRSWAGSWYSITSLDGKSVLSHPFTAIVKDEGKTGPCELEFVWKVQGKGKEQWTGKTLASVAEKKELKMFVAGPFGGGIGAFGKPDQIKALVFVVAGVGVTPAASIIPHIANHEGRQTYVVWSFRSRSLYSHLKPYFSALPAENCHFHYTGKGGSAQQKQEGDKGDLPTPVWSEEEGLQQMGEEVKKTRPDLREILPSVQQHAEQAGLLDLGVFVCGPEGLVKDVLKVTAEMNKRQKGSANAPYVHFHSESFQM</sequence>
<dbReference type="PANTHER" id="PTHR11972">
    <property type="entry name" value="NADPH OXIDASE"/>
    <property type="match status" value="1"/>
</dbReference>
<proteinExistence type="predicted"/>
<dbReference type="Pfam" id="PF01794">
    <property type="entry name" value="Ferric_reduct"/>
    <property type="match status" value="1"/>
</dbReference>
<accession>A0A0G4HD34</accession>
<feature type="transmembrane region" description="Helical" evidence="6">
    <location>
        <begin position="248"/>
        <end position="267"/>
    </location>
</feature>
<dbReference type="SMART" id="SM01117">
    <property type="entry name" value="Cyt-b5"/>
    <property type="match status" value="1"/>
</dbReference>
<feature type="domain" description="Cytochrome b5 heme-binding" evidence="8">
    <location>
        <begin position="28"/>
        <end position="103"/>
    </location>
</feature>
<feature type="transmembrane region" description="Helical" evidence="6">
    <location>
        <begin position="334"/>
        <end position="355"/>
    </location>
</feature>
<dbReference type="InterPro" id="IPR036400">
    <property type="entry name" value="Cyt_B5-like_heme/steroid_sf"/>
</dbReference>
<dbReference type="InterPro" id="IPR039261">
    <property type="entry name" value="FNR_nucleotide-bd"/>
</dbReference>
<dbReference type="PROSITE" id="PS50255">
    <property type="entry name" value="CYTOCHROME_B5_2"/>
    <property type="match status" value="1"/>
</dbReference>
<keyword evidence="7" id="KW-0732">Signal</keyword>
<name>A0A0G4HD34_9ALVE</name>
<dbReference type="InterPro" id="IPR001199">
    <property type="entry name" value="Cyt_B5-like_heme/steroid-bd"/>
</dbReference>
<protein>
    <recommendedName>
        <fullName evidence="8">Cytochrome b5 heme-binding domain-containing protein</fullName>
    </recommendedName>
</protein>
<feature type="transmembrane region" description="Helical" evidence="6">
    <location>
        <begin position="172"/>
        <end position="193"/>
    </location>
</feature>
<dbReference type="Gene3D" id="3.40.50.80">
    <property type="entry name" value="Nucleotide-binding domain of ferredoxin-NADP reductase (FNR) module"/>
    <property type="match status" value="1"/>
</dbReference>
<dbReference type="InterPro" id="IPR013121">
    <property type="entry name" value="Fe_red_NAD-bd_6"/>
</dbReference>
<dbReference type="AlphaFoldDB" id="A0A0G4HD34"/>
<dbReference type="SUPFAM" id="SSF55856">
    <property type="entry name" value="Cytochrome b5-like heme/steroid binding domain"/>
    <property type="match status" value="1"/>
</dbReference>
<feature type="transmembrane region" description="Helical" evidence="6">
    <location>
        <begin position="279"/>
        <end position="297"/>
    </location>
</feature>
<reference evidence="9" key="1">
    <citation type="submission" date="2014-11" db="EMBL/GenBank/DDBJ databases">
        <authorList>
            <person name="Otto D Thomas"/>
            <person name="Naeem Raeece"/>
        </authorList>
    </citation>
    <scope>NUCLEOTIDE SEQUENCE</scope>
</reference>
<feature type="chain" id="PRO_5005191843" description="Cytochrome b5 heme-binding domain-containing protein" evidence="7">
    <location>
        <begin position="20"/>
        <end position="648"/>
    </location>
</feature>
<dbReference type="PANTHER" id="PTHR11972:SF69">
    <property type="entry name" value="FERRIC REDUCTION OXIDASE 6-RELATED"/>
    <property type="match status" value="1"/>
</dbReference>
<evidence type="ECO:0000256" key="6">
    <source>
        <dbReference type="SAM" id="Phobius"/>
    </source>
</evidence>
<dbReference type="Gene3D" id="3.10.120.10">
    <property type="entry name" value="Cytochrome b5-like heme/steroid binding domain"/>
    <property type="match status" value="1"/>
</dbReference>
<dbReference type="SUPFAM" id="SSF52343">
    <property type="entry name" value="Ferredoxin reductase-like, C-terminal NADP-linked domain"/>
    <property type="match status" value="1"/>
</dbReference>